<name>A0AA48KXQ1_9FIRM</name>
<dbReference type="InterPro" id="IPR000834">
    <property type="entry name" value="Peptidase_M14"/>
</dbReference>
<dbReference type="Pfam" id="PF00246">
    <property type="entry name" value="Peptidase_M14"/>
    <property type="match status" value="1"/>
</dbReference>
<reference evidence="9" key="1">
    <citation type="journal article" date="2023" name="ISME J.">
        <title>Emergence of putative energy parasites within Clostridia revealed by genome analysis of a novel endosymbiotic clade.</title>
        <authorList>
            <person name="Takahashi K."/>
            <person name="Kuwahara H."/>
            <person name="Horikawa Y."/>
            <person name="Izawa K."/>
            <person name="Kato D."/>
            <person name="Inagaki T."/>
            <person name="Yuki M."/>
            <person name="Ohkuma M."/>
            <person name="Hongoh Y."/>
        </authorList>
    </citation>
    <scope>NUCLEOTIDE SEQUENCE</scope>
    <source>
        <strain evidence="9">RsTa-C01</strain>
    </source>
</reference>
<comment type="similarity">
    <text evidence="2 7">Belongs to the peptidase M14 family.</text>
</comment>
<dbReference type="AlphaFoldDB" id="A0AA48KXQ1"/>
<feature type="active site" description="Proton donor/acceptor" evidence="7">
    <location>
        <position position="262"/>
    </location>
</feature>
<evidence type="ECO:0000256" key="7">
    <source>
        <dbReference type="PROSITE-ProRule" id="PRU01379"/>
    </source>
</evidence>
<protein>
    <submittedName>
        <fullName evidence="9">Gamma-D-glutamyl-meso-diaminopimelate peptidase</fullName>
    </submittedName>
</protein>
<dbReference type="GO" id="GO:0006508">
    <property type="term" value="P:proteolysis"/>
    <property type="evidence" value="ECO:0007669"/>
    <property type="project" value="UniProtKB-KW"/>
</dbReference>
<evidence type="ECO:0000259" key="8">
    <source>
        <dbReference type="PROSITE" id="PS52035"/>
    </source>
</evidence>
<dbReference type="PROSITE" id="PS52035">
    <property type="entry name" value="PEPTIDASE_M14"/>
    <property type="match status" value="1"/>
</dbReference>
<dbReference type="PANTHER" id="PTHR11705:SF143">
    <property type="entry name" value="SLL0236 PROTEIN"/>
    <property type="match status" value="1"/>
</dbReference>
<keyword evidence="6" id="KW-0482">Metalloprotease</keyword>
<sequence length="292" mass="33791">MFDFNRNPDESFRNEFKNYMKNNYCDILKIVNLSQSLCGRNIEIYQLGNTKNSVLYVASFHGAEWITSLVIFKFIDEILQKFEIYKNILSLRGITAIPCINPDGVEISLNGYETAKKYRELVKKNLDKKKPKYWQANARGVDLNHNFNAGWQDVHKKERELGIISASNTRYGGEFPESESESKSLADFCRKNFFEYSFAFHSQGEEIYWNYGNITPKKSRFMAEIFSALSGYKISEPIGIAVGGGFKDWFIEIFRRPAFTVEVGKGQNPLNIKEFKGIYKKIKKMLEISICL</sequence>
<dbReference type="InterPro" id="IPR034274">
    <property type="entry name" value="ENP1_M14_CPD"/>
</dbReference>
<evidence type="ECO:0000313" key="9">
    <source>
        <dbReference type="EMBL" id="BED92653.1"/>
    </source>
</evidence>
<keyword evidence="3" id="KW-0645">Protease</keyword>
<proteinExistence type="inferred from homology"/>
<dbReference type="KEGG" id="ptrh:RsTaC01_0484"/>
<dbReference type="CDD" id="cd06229">
    <property type="entry name" value="M14_Endopeptidase_I"/>
    <property type="match status" value="1"/>
</dbReference>
<keyword evidence="5" id="KW-0862">Zinc</keyword>
<comment type="cofactor">
    <cofactor evidence="1">
        <name>Zn(2+)</name>
        <dbReference type="ChEBI" id="CHEBI:29105"/>
    </cofactor>
</comment>
<evidence type="ECO:0000256" key="3">
    <source>
        <dbReference type="ARBA" id="ARBA00022670"/>
    </source>
</evidence>
<dbReference type="SMART" id="SM00631">
    <property type="entry name" value="Zn_pept"/>
    <property type="match status" value="1"/>
</dbReference>
<dbReference type="EMBL" id="AP027925">
    <property type="protein sequence ID" value="BED92653.1"/>
    <property type="molecule type" value="Genomic_DNA"/>
</dbReference>
<dbReference type="GO" id="GO:0008270">
    <property type="term" value="F:zinc ion binding"/>
    <property type="evidence" value="ECO:0007669"/>
    <property type="project" value="InterPro"/>
</dbReference>
<accession>A0AA48KXQ1</accession>
<keyword evidence="4" id="KW-0378">Hydrolase</keyword>
<gene>
    <name evidence="9" type="ORF">RsTaC01_0484</name>
</gene>
<evidence type="ECO:0000256" key="2">
    <source>
        <dbReference type="ARBA" id="ARBA00005988"/>
    </source>
</evidence>
<evidence type="ECO:0000256" key="4">
    <source>
        <dbReference type="ARBA" id="ARBA00022801"/>
    </source>
</evidence>
<dbReference type="GO" id="GO:0005615">
    <property type="term" value="C:extracellular space"/>
    <property type="evidence" value="ECO:0007669"/>
    <property type="project" value="TreeGrafter"/>
</dbReference>
<evidence type="ECO:0000256" key="6">
    <source>
        <dbReference type="ARBA" id="ARBA00023049"/>
    </source>
</evidence>
<dbReference type="SUPFAM" id="SSF53187">
    <property type="entry name" value="Zn-dependent exopeptidases"/>
    <property type="match status" value="1"/>
</dbReference>
<dbReference type="Proteomes" id="UP001335720">
    <property type="component" value="Chromosome"/>
</dbReference>
<dbReference type="Gene3D" id="3.40.630.10">
    <property type="entry name" value="Zn peptidases"/>
    <property type="match status" value="1"/>
</dbReference>
<organism evidence="9">
    <name type="scientific">Candidatus Paraimprobicoccus trichonymphae</name>
    <dbReference type="NCBI Taxonomy" id="3033793"/>
    <lineage>
        <taxon>Bacteria</taxon>
        <taxon>Bacillati</taxon>
        <taxon>Bacillota</taxon>
        <taxon>Clostridia</taxon>
        <taxon>Candidatus Paraimprobicoccus</taxon>
    </lineage>
</organism>
<feature type="domain" description="Peptidase M14" evidence="8">
    <location>
        <begin position="5"/>
        <end position="286"/>
    </location>
</feature>
<dbReference type="GO" id="GO:0004181">
    <property type="term" value="F:metallocarboxypeptidase activity"/>
    <property type="evidence" value="ECO:0007669"/>
    <property type="project" value="InterPro"/>
</dbReference>
<evidence type="ECO:0000256" key="1">
    <source>
        <dbReference type="ARBA" id="ARBA00001947"/>
    </source>
</evidence>
<dbReference type="PANTHER" id="PTHR11705">
    <property type="entry name" value="PROTEASE FAMILY M14 CARBOXYPEPTIDASE A,B"/>
    <property type="match status" value="1"/>
</dbReference>
<evidence type="ECO:0000256" key="5">
    <source>
        <dbReference type="ARBA" id="ARBA00022833"/>
    </source>
</evidence>